<name>A0ABT8FCL4_9ACTN</name>
<dbReference type="InterPro" id="IPR001753">
    <property type="entry name" value="Enoyl-CoA_hydra/iso"/>
</dbReference>
<evidence type="ECO:0000313" key="2">
    <source>
        <dbReference type="EMBL" id="MDN4172433.1"/>
    </source>
</evidence>
<dbReference type="PANTHER" id="PTHR43459:SF1">
    <property type="entry name" value="EG:BACN32G11.4 PROTEIN"/>
    <property type="match status" value="1"/>
</dbReference>
<dbReference type="Gene3D" id="3.90.226.10">
    <property type="entry name" value="2-enoyl-CoA Hydratase, Chain A, domain 1"/>
    <property type="match status" value="1"/>
</dbReference>
<dbReference type="Pfam" id="PF00378">
    <property type="entry name" value="ECH_1"/>
    <property type="match status" value="1"/>
</dbReference>
<organism evidence="2 3">
    <name type="scientific">Nocardioides oceani</name>
    <dbReference type="NCBI Taxonomy" id="3058369"/>
    <lineage>
        <taxon>Bacteria</taxon>
        <taxon>Bacillati</taxon>
        <taxon>Actinomycetota</taxon>
        <taxon>Actinomycetes</taxon>
        <taxon>Propionibacteriales</taxon>
        <taxon>Nocardioidaceae</taxon>
        <taxon>Nocardioides</taxon>
    </lineage>
</organism>
<dbReference type="Gene3D" id="1.10.12.10">
    <property type="entry name" value="Lyase 2-enoyl-coa Hydratase, Chain A, domain 2"/>
    <property type="match status" value="1"/>
</dbReference>
<sequence length="273" mass="28359">MTAANLTPDAQNAPVLLDVSEGVGTITLNRPDAMNSLDIATKVLLREVVRQVAEDPAVRCVLLTGTGRAFCTGQDLKEHVQLLHNGGSEALFSTVDEHYNPIVTTLAGMAKPVVAAVNGVAAGAGASLAFACDLRLVADTAGFNLAFANVGLSCDTGASYHLPLLVGRAKALELLYQPRTVPAAEALELGLATSLHSPDSLADEARALAVRLAAGPTVALGSIRRSVAYAAGHTFEEAVAYESSMMQLTGATEDHRAAVDAFVAKQKPVFEGR</sequence>
<dbReference type="EMBL" id="JAUHJQ010000002">
    <property type="protein sequence ID" value="MDN4172433.1"/>
    <property type="molecule type" value="Genomic_DNA"/>
</dbReference>
<gene>
    <name evidence="2" type="ORF">QWY28_05725</name>
</gene>
<dbReference type="InterPro" id="IPR014748">
    <property type="entry name" value="Enoyl-CoA_hydra_C"/>
</dbReference>
<protein>
    <submittedName>
        <fullName evidence="2">Enoyl-CoA hydratase-related protein</fullName>
    </submittedName>
</protein>
<dbReference type="SUPFAM" id="SSF52096">
    <property type="entry name" value="ClpP/crotonase"/>
    <property type="match status" value="1"/>
</dbReference>
<dbReference type="InterPro" id="IPR029045">
    <property type="entry name" value="ClpP/crotonase-like_dom_sf"/>
</dbReference>
<evidence type="ECO:0000256" key="1">
    <source>
        <dbReference type="ARBA" id="ARBA00005254"/>
    </source>
</evidence>
<dbReference type="PANTHER" id="PTHR43459">
    <property type="entry name" value="ENOYL-COA HYDRATASE"/>
    <property type="match status" value="1"/>
</dbReference>
<keyword evidence="3" id="KW-1185">Reference proteome</keyword>
<dbReference type="CDD" id="cd06558">
    <property type="entry name" value="crotonase-like"/>
    <property type="match status" value="1"/>
</dbReference>
<proteinExistence type="inferred from homology"/>
<evidence type="ECO:0000313" key="3">
    <source>
        <dbReference type="Proteomes" id="UP001168620"/>
    </source>
</evidence>
<accession>A0ABT8FCL4</accession>
<dbReference type="Proteomes" id="UP001168620">
    <property type="component" value="Unassembled WGS sequence"/>
</dbReference>
<reference evidence="2" key="1">
    <citation type="submission" date="2023-06" db="EMBL/GenBank/DDBJ databases">
        <title>Draft genome sequence of Nocardioides sp. SOB77.</title>
        <authorList>
            <person name="Zhang G."/>
        </authorList>
    </citation>
    <scope>NUCLEOTIDE SEQUENCE</scope>
    <source>
        <strain evidence="2">SOB77</strain>
    </source>
</reference>
<dbReference type="RefSeq" id="WP_300951356.1">
    <property type="nucleotide sequence ID" value="NZ_JAUHJQ010000002.1"/>
</dbReference>
<comment type="caution">
    <text evidence="2">The sequence shown here is derived from an EMBL/GenBank/DDBJ whole genome shotgun (WGS) entry which is preliminary data.</text>
</comment>
<comment type="similarity">
    <text evidence="1">Belongs to the enoyl-CoA hydratase/isomerase family.</text>
</comment>